<gene>
    <name evidence="8" type="ORF">L1049_007796</name>
</gene>
<dbReference type="InterPro" id="IPR007527">
    <property type="entry name" value="Znf_SWIM"/>
</dbReference>
<evidence type="ECO:0000256" key="2">
    <source>
        <dbReference type="ARBA" id="ARBA00022771"/>
    </source>
</evidence>
<evidence type="ECO:0000313" key="8">
    <source>
        <dbReference type="EMBL" id="KAK9289638.1"/>
    </source>
</evidence>
<dbReference type="AlphaFoldDB" id="A0AAP0S2F9"/>
<evidence type="ECO:0000259" key="7">
    <source>
        <dbReference type="PROSITE" id="PS50966"/>
    </source>
</evidence>
<evidence type="ECO:0000313" key="9">
    <source>
        <dbReference type="Proteomes" id="UP001415857"/>
    </source>
</evidence>
<feature type="signal peptide" evidence="6">
    <location>
        <begin position="1"/>
        <end position="19"/>
    </location>
</feature>
<reference evidence="8 9" key="1">
    <citation type="journal article" date="2024" name="Plant J.">
        <title>Genome sequences and population genomics reveal climatic adaptation and genomic divergence between two closely related sweetgum species.</title>
        <authorList>
            <person name="Xu W.Q."/>
            <person name="Ren C.Q."/>
            <person name="Zhang X.Y."/>
            <person name="Comes H.P."/>
            <person name="Liu X.H."/>
            <person name="Li Y.G."/>
            <person name="Kettle C.J."/>
            <person name="Jalonen R."/>
            <person name="Gaisberger H."/>
            <person name="Ma Y.Z."/>
            <person name="Qiu Y.X."/>
        </authorList>
    </citation>
    <scope>NUCLEOTIDE SEQUENCE [LARGE SCALE GENOMIC DNA]</scope>
    <source>
        <strain evidence="8">Hangzhou</strain>
    </source>
</reference>
<keyword evidence="2 4" id="KW-0863">Zinc-finger</keyword>
<dbReference type="InterPro" id="IPR006564">
    <property type="entry name" value="Znf_PMZ"/>
</dbReference>
<comment type="caution">
    <text evidence="8">The sequence shown here is derived from an EMBL/GenBank/DDBJ whole genome shotgun (WGS) entry which is preliminary data.</text>
</comment>
<feature type="chain" id="PRO_5042949678" description="SWIM-type domain-containing protein" evidence="6">
    <location>
        <begin position="20"/>
        <end position="430"/>
    </location>
</feature>
<dbReference type="SMART" id="SM00575">
    <property type="entry name" value="ZnF_PMZ"/>
    <property type="match status" value="1"/>
</dbReference>
<proteinExistence type="predicted"/>
<evidence type="ECO:0000256" key="6">
    <source>
        <dbReference type="SAM" id="SignalP"/>
    </source>
</evidence>
<keyword evidence="6" id="KW-0732">Signal</keyword>
<dbReference type="GO" id="GO:0008270">
    <property type="term" value="F:zinc ion binding"/>
    <property type="evidence" value="ECO:0007669"/>
    <property type="project" value="UniProtKB-KW"/>
</dbReference>
<dbReference type="Pfam" id="PF04434">
    <property type="entry name" value="SWIM"/>
    <property type="match status" value="1"/>
</dbReference>
<evidence type="ECO:0000256" key="3">
    <source>
        <dbReference type="ARBA" id="ARBA00022833"/>
    </source>
</evidence>
<dbReference type="PANTHER" id="PTHR31973:SF191">
    <property type="entry name" value="OS05G0489400 PROTEIN"/>
    <property type="match status" value="1"/>
</dbReference>
<keyword evidence="3" id="KW-0862">Zinc</keyword>
<organism evidence="8 9">
    <name type="scientific">Liquidambar formosana</name>
    <name type="common">Formosan gum</name>
    <dbReference type="NCBI Taxonomy" id="63359"/>
    <lineage>
        <taxon>Eukaryota</taxon>
        <taxon>Viridiplantae</taxon>
        <taxon>Streptophyta</taxon>
        <taxon>Embryophyta</taxon>
        <taxon>Tracheophyta</taxon>
        <taxon>Spermatophyta</taxon>
        <taxon>Magnoliopsida</taxon>
        <taxon>eudicotyledons</taxon>
        <taxon>Gunneridae</taxon>
        <taxon>Pentapetalae</taxon>
        <taxon>Saxifragales</taxon>
        <taxon>Altingiaceae</taxon>
        <taxon>Liquidambar</taxon>
    </lineage>
</organism>
<evidence type="ECO:0000256" key="4">
    <source>
        <dbReference type="PROSITE-ProRule" id="PRU00325"/>
    </source>
</evidence>
<dbReference type="PROSITE" id="PS50966">
    <property type="entry name" value="ZF_SWIM"/>
    <property type="match status" value="1"/>
</dbReference>
<feature type="region of interest" description="Disordered" evidence="5">
    <location>
        <begin position="401"/>
        <end position="430"/>
    </location>
</feature>
<protein>
    <recommendedName>
        <fullName evidence="7">SWIM-type domain-containing protein</fullName>
    </recommendedName>
</protein>
<feature type="domain" description="SWIM-type" evidence="7">
    <location>
        <begin position="191"/>
        <end position="223"/>
    </location>
</feature>
<dbReference type="PANTHER" id="PTHR31973">
    <property type="entry name" value="POLYPROTEIN, PUTATIVE-RELATED"/>
    <property type="match status" value="1"/>
</dbReference>
<evidence type="ECO:0000256" key="1">
    <source>
        <dbReference type="ARBA" id="ARBA00022723"/>
    </source>
</evidence>
<dbReference type="EMBL" id="JBBPBK010000002">
    <property type="protein sequence ID" value="KAK9289638.1"/>
    <property type="molecule type" value="Genomic_DNA"/>
</dbReference>
<evidence type="ECO:0000256" key="5">
    <source>
        <dbReference type="SAM" id="MobiDB-lite"/>
    </source>
</evidence>
<dbReference type="Proteomes" id="UP001415857">
    <property type="component" value="Unassembled WGS sequence"/>
</dbReference>
<feature type="compositionally biased region" description="Low complexity" evidence="5">
    <location>
        <begin position="414"/>
        <end position="424"/>
    </location>
</feature>
<accession>A0AAP0S2F9</accession>
<keyword evidence="9" id="KW-1185">Reference proteome</keyword>
<sequence length="430" mass="48852">MHIWSDVLMWLCIQGLIPALHRLLPNVKHRFCWRHLYGNLAKKHKGKQLRDEMWAAAKATMVADWKKHMKKIHVINPDAHKVIEKMDPTTWARSAFSPCSKCNSLLNNMSKSFNAFILESRDKPIITCVEMIRESLMVRMQEKRQALNGYKGRLCPNIQKKLEATKGLTRNCIALWVADDIFIVKTISDKFIVNLSTHTCSCRKWHLTGLPCEHAISAIFLKKEVVEDYVSHWYTVETYKRSYEYIIYPIASEKYWDDSGYGPVAPPPHRRLPRRPKKLRRRDPEEIARPFKVVKRKDGRTVSKVSKAGVRIRCQTCFQYGHNRTTCKNPLPFEALAAAKKAQKLPVGTTMGNIGHVGTTVADVVNPQERESTTNKLATGLAPCIPRSSFQNPTRWYGGFMTPVGTSNTKRSGEASASGEASGSMSKSQP</sequence>
<name>A0AAP0S2F9_LIQFO</name>
<keyword evidence="1" id="KW-0479">Metal-binding</keyword>